<dbReference type="SUPFAM" id="SSF53756">
    <property type="entry name" value="UDP-Glycosyltransferase/glycogen phosphorylase"/>
    <property type="match status" value="1"/>
</dbReference>
<keyword evidence="3 4" id="KW-0808">Transferase</keyword>
<dbReference type="CDD" id="cd03801">
    <property type="entry name" value="GT4_PimA-like"/>
    <property type="match status" value="1"/>
</dbReference>
<organism evidence="4 5">
    <name type="scientific">Marinobacterium lutimaris</name>
    <dbReference type="NCBI Taxonomy" id="568106"/>
    <lineage>
        <taxon>Bacteria</taxon>
        <taxon>Pseudomonadati</taxon>
        <taxon>Pseudomonadota</taxon>
        <taxon>Gammaproteobacteria</taxon>
        <taxon>Oceanospirillales</taxon>
        <taxon>Oceanospirillaceae</taxon>
        <taxon>Marinobacterium</taxon>
    </lineage>
</organism>
<evidence type="ECO:0000313" key="5">
    <source>
        <dbReference type="Proteomes" id="UP000236745"/>
    </source>
</evidence>
<dbReference type="PANTHER" id="PTHR12526">
    <property type="entry name" value="GLYCOSYLTRANSFERASE"/>
    <property type="match status" value="1"/>
</dbReference>
<sequence>MKVLLLARYGALGASSRVRFLQYLPCFQAQGIQVTVKPLLSDSYLNALYSGGSRWQEVLKGYAARLIILFSAKRFDVVVIEKELFPFMPALFESLLRLAGVSYVVDYDDALFHRYDCHSNLLVRRLLGKKIDSVMRNARVVIVGNKYLAARAQRAGAKRIELIPTVIDTNRYQRQQQKSEIEVPIVGWIGTPQTSRYLMQLVPVFEMINKQLPVRFVAIGANPEEFEGTPVEVWPWSESTEVASIQQFDIGIMPLVDSPWERGKCGYKLIQYMACGIPVVASPVGVNSEIVERGRNGQLADSLEDWKRTLFEMLQSGYERRQQMGVEGRKKVVEWYSMKAQAPRLTAIISEAIH</sequence>
<dbReference type="Pfam" id="PF13692">
    <property type="entry name" value="Glyco_trans_1_4"/>
    <property type="match status" value="1"/>
</dbReference>
<name>A0A1H6B8N2_9GAMM</name>
<dbReference type="GO" id="GO:0016757">
    <property type="term" value="F:glycosyltransferase activity"/>
    <property type="evidence" value="ECO:0007669"/>
    <property type="project" value="UniProtKB-KW"/>
</dbReference>
<keyword evidence="5" id="KW-1185">Reference proteome</keyword>
<evidence type="ECO:0000256" key="1">
    <source>
        <dbReference type="ARBA" id="ARBA00009481"/>
    </source>
</evidence>
<dbReference type="EMBL" id="FNVQ01000002">
    <property type="protein sequence ID" value="SEG57199.1"/>
    <property type="molecule type" value="Genomic_DNA"/>
</dbReference>
<proteinExistence type="inferred from homology"/>
<evidence type="ECO:0000256" key="2">
    <source>
        <dbReference type="ARBA" id="ARBA00022676"/>
    </source>
</evidence>
<comment type="similarity">
    <text evidence="1">Belongs to the glycosyltransferase group 1 family. Glycosyltransferase 4 subfamily.</text>
</comment>
<dbReference type="RefSeq" id="WP_104003595.1">
    <property type="nucleotide sequence ID" value="NZ_FNVQ01000002.1"/>
</dbReference>
<evidence type="ECO:0000256" key="3">
    <source>
        <dbReference type="ARBA" id="ARBA00022679"/>
    </source>
</evidence>
<dbReference type="Proteomes" id="UP000236745">
    <property type="component" value="Unassembled WGS sequence"/>
</dbReference>
<dbReference type="Gene3D" id="3.40.50.2000">
    <property type="entry name" value="Glycogen Phosphorylase B"/>
    <property type="match status" value="2"/>
</dbReference>
<protein>
    <submittedName>
        <fullName evidence="4">Glycosyltransferase involved in cell wall bisynthesis</fullName>
    </submittedName>
</protein>
<dbReference type="PANTHER" id="PTHR12526:SF640">
    <property type="entry name" value="COLANIC ACID BIOSYNTHESIS GLYCOSYLTRANSFERASE WCAL-RELATED"/>
    <property type="match status" value="1"/>
</dbReference>
<accession>A0A1H6B8N2</accession>
<keyword evidence="2" id="KW-0328">Glycosyltransferase</keyword>
<reference evidence="4 5" key="1">
    <citation type="submission" date="2016-10" db="EMBL/GenBank/DDBJ databases">
        <authorList>
            <person name="de Groot N.N."/>
        </authorList>
    </citation>
    <scope>NUCLEOTIDE SEQUENCE [LARGE SCALE GENOMIC DNA]</scope>
    <source>
        <strain evidence="4 5">DSM 22012</strain>
    </source>
</reference>
<dbReference type="AlphaFoldDB" id="A0A1H6B8N2"/>
<evidence type="ECO:0000313" key="4">
    <source>
        <dbReference type="EMBL" id="SEG57199.1"/>
    </source>
</evidence>
<gene>
    <name evidence="4" type="ORF">SAMN05444390_102478</name>
</gene>
<dbReference type="OrthoDB" id="9815351at2"/>